<name>A0A368YDM7_9BURK</name>
<proteinExistence type="predicted"/>
<dbReference type="Proteomes" id="UP000252884">
    <property type="component" value="Unassembled WGS sequence"/>
</dbReference>
<evidence type="ECO:0000313" key="2">
    <source>
        <dbReference type="Proteomes" id="UP000252884"/>
    </source>
</evidence>
<sequence>MTDTDPNRGLRGFARKCIAVARAVGIVPQTRPPACLAPCPHCGEQADHAGRRCEHCGEVMTPQSKWDTSHAPLEPRGWRK</sequence>
<dbReference type="RefSeq" id="WP_114466223.1">
    <property type="nucleotide sequence ID" value="NZ_QPJK01000001.1"/>
</dbReference>
<dbReference type="EMBL" id="QPJK01000001">
    <property type="protein sequence ID" value="RCW76284.1"/>
    <property type="molecule type" value="Genomic_DNA"/>
</dbReference>
<evidence type="ECO:0000313" key="1">
    <source>
        <dbReference type="EMBL" id="RCW76284.1"/>
    </source>
</evidence>
<keyword evidence="2" id="KW-1185">Reference proteome</keyword>
<dbReference type="OrthoDB" id="9802848at2"/>
<protein>
    <submittedName>
        <fullName evidence="1">Uncharacterized protein</fullName>
    </submittedName>
</protein>
<reference evidence="1 2" key="1">
    <citation type="submission" date="2018-07" db="EMBL/GenBank/DDBJ databases">
        <title>Genomic Encyclopedia of Type Strains, Phase IV (KMG-IV): sequencing the most valuable type-strain genomes for metagenomic binning, comparative biology and taxonomic classification.</title>
        <authorList>
            <person name="Goeker M."/>
        </authorList>
    </citation>
    <scope>NUCLEOTIDE SEQUENCE [LARGE SCALE GENOMIC DNA]</scope>
    <source>
        <strain evidence="1 2">DSM 21634</strain>
    </source>
</reference>
<accession>A0A368YDM7</accession>
<gene>
    <name evidence="1" type="ORF">DES41_101890</name>
</gene>
<dbReference type="AlphaFoldDB" id="A0A368YDM7"/>
<organism evidence="1 2">
    <name type="scientific">Pseudorhodoferax soli</name>
    <dbReference type="NCBI Taxonomy" id="545864"/>
    <lineage>
        <taxon>Bacteria</taxon>
        <taxon>Pseudomonadati</taxon>
        <taxon>Pseudomonadota</taxon>
        <taxon>Betaproteobacteria</taxon>
        <taxon>Burkholderiales</taxon>
        <taxon>Comamonadaceae</taxon>
    </lineage>
</organism>
<comment type="caution">
    <text evidence="1">The sequence shown here is derived from an EMBL/GenBank/DDBJ whole genome shotgun (WGS) entry which is preliminary data.</text>
</comment>